<feature type="domain" description="Cytidyltransferase-like" evidence="10">
    <location>
        <begin position="9"/>
        <end position="138"/>
    </location>
</feature>
<dbReference type="PANTHER" id="PTHR21342">
    <property type="entry name" value="PHOSPHOPANTETHEINE ADENYLYLTRANSFERASE"/>
    <property type="match status" value="1"/>
</dbReference>
<evidence type="ECO:0000256" key="9">
    <source>
        <dbReference type="NCBIfam" id="TIGR01510"/>
    </source>
</evidence>
<gene>
    <name evidence="11" type="primary">coaD_1</name>
    <name evidence="11" type="ORF">NCTC10132_00148</name>
</gene>
<dbReference type="EMBL" id="LS991951">
    <property type="protein sequence ID" value="SYV96814.1"/>
    <property type="molecule type" value="Genomic_DNA"/>
</dbReference>
<dbReference type="PRINTS" id="PR01020">
    <property type="entry name" value="LPSBIOSNTHSS"/>
</dbReference>
<reference evidence="12" key="1">
    <citation type="submission" date="2018-06" db="EMBL/GenBank/DDBJ databases">
        <authorList>
            <consortium name="Pathogen Informatics"/>
        </authorList>
    </citation>
    <scope>NUCLEOTIDE SEQUENCE [LARGE SCALE GENOMIC DNA]</scope>
    <source>
        <strain evidence="12">NCTC10132</strain>
    </source>
</reference>
<dbReference type="PANTHER" id="PTHR21342:SF1">
    <property type="entry name" value="PHOSPHOPANTETHEINE ADENYLYLTRANSFERASE"/>
    <property type="match status" value="1"/>
</dbReference>
<proteinExistence type="predicted"/>
<name>A0A3B0PTN5_9BACT</name>
<evidence type="ECO:0000256" key="8">
    <source>
        <dbReference type="ARBA" id="ARBA00029346"/>
    </source>
</evidence>
<keyword evidence="7" id="KW-0173">Coenzyme A biosynthesis</keyword>
<keyword evidence="6" id="KW-0460">Magnesium</keyword>
<dbReference type="RefSeq" id="WP_117274965.1">
    <property type="nucleotide sequence ID" value="NZ_LS991951.1"/>
</dbReference>
<evidence type="ECO:0000256" key="1">
    <source>
        <dbReference type="ARBA" id="ARBA00022490"/>
    </source>
</evidence>
<dbReference type="Pfam" id="PF01467">
    <property type="entry name" value="CTP_transf_like"/>
    <property type="match status" value="1"/>
</dbReference>
<organism evidence="11 12">
    <name type="scientific">Mycoplasmopsis edwardii</name>
    <dbReference type="NCBI Taxonomy" id="53558"/>
    <lineage>
        <taxon>Bacteria</taxon>
        <taxon>Bacillati</taxon>
        <taxon>Mycoplasmatota</taxon>
        <taxon>Mycoplasmoidales</taxon>
        <taxon>Metamycoplasmataceae</taxon>
        <taxon>Mycoplasmopsis</taxon>
    </lineage>
</organism>
<keyword evidence="5" id="KW-0067">ATP-binding</keyword>
<keyword evidence="1" id="KW-0963">Cytoplasm</keyword>
<keyword evidence="2 11" id="KW-0808">Transferase</keyword>
<protein>
    <recommendedName>
        <fullName evidence="9">Pantetheine-phosphate adenylyltransferase</fullName>
        <ecNumber evidence="9">2.7.7.3</ecNumber>
    </recommendedName>
</protein>
<keyword evidence="4" id="KW-0547">Nucleotide-binding</keyword>
<dbReference type="GO" id="GO:0015937">
    <property type="term" value="P:coenzyme A biosynthetic process"/>
    <property type="evidence" value="ECO:0007669"/>
    <property type="project" value="UniProtKB-UniRule"/>
</dbReference>
<dbReference type="InterPro" id="IPR001980">
    <property type="entry name" value="PPAT"/>
</dbReference>
<dbReference type="OrthoDB" id="9806661at2"/>
<evidence type="ECO:0000256" key="6">
    <source>
        <dbReference type="ARBA" id="ARBA00022842"/>
    </source>
</evidence>
<dbReference type="GO" id="GO:0005524">
    <property type="term" value="F:ATP binding"/>
    <property type="evidence" value="ECO:0007669"/>
    <property type="project" value="UniProtKB-KW"/>
</dbReference>
<dbReference type="EC" id="2.7.7.3" evidence="9"/>
<evidence type="ECO:0000259" key="10">
    <source>
        <dbReference type="Pfam" id="PF01467"/>
    </source>
</evidence>
<dbReference type="Proteomes" id="UP000257559">
    <property type="component" value="Chromosome"/>
</dbReference>
<dbReference type="SUPFAM" id="SSF52374">
    <property type="entry name" value="Nucleotidylyl transferase"/>
    <property type="match status" value="1"/>
</dbReference>
<dbReference type="GO" id="GO:0004595">
    <property type="term" value="F:pantetheine-phosphate adenylyltransferase activity"/>
    <property type="evidence" value="ECO:0007669"/>
    <property type="project" value="UniProtKB-UniRule"/>
</dbReference>
<comment type="catalytic activity">
    <reaction evidence="8">
        <text>(R)-4'-phosphopantetheine + ATP + H(+) = 3'-dephospho-CoA + diphosphate</text>
        <dbReference type="Rhea" id="RHEA:19801"/>
        <dbReference type="ChEBI" id="CHEBI:15378"/>
        <dbReference type="ChEBI" id="CHEBI:30616"/>
        <dbReference type="ChEBI" id="CHEBI:33019"/>
        <dbReference type="ChEBI" id="CHEBI:57328"/>
        <dbReference type="ChEBI" id="CHEBI:61723"/>
        <dbReference type="EC" id="2.7.7.3"/>
    </reaction>
</comment>
<sequence>MQIKKKNALYAGSFNPMHEGHLSVLKKACKLFDKVYVLVAQNPEKEKNDIIKNINDVKSKIKDITNAEVLEGCQEMLTANVAKELNIKFLIRSARNNLDYKYELDLASGNKIINNDLETILLIPDDQYLNHSSSLIKAMKGK</sequence>
<dbReference type="Gene3D" id="3.40.50.620">
    <property type="entry name" value="HUPs"/>
    <property type="match status" value="1"/>
</dbReference>
<evidence type="ECO:0000256" key="5">
    <source>
        <dbReference type="ARBA" id="ARBA00022840"/>
    </source>
</evidence>
<keyword evidence="3 11" id="KW-0548">Nucleotidyltransferase</keyword>
<dbReference type="KEGG" id="medw:NCTC10132_00148"/>
<dbReference type="InterPro" id="IPR004821">
    <property type="entry name" value="Cyt_trans-like"/>
</dbReference>
<dbReference type="NCBIfam" id="TIGR00125">
    <property type="entry name" value="cyt_tran_rel"/>
    <property type="match status" value="1"/>
</dbReference>
<dbReference type="InterPro" id="IPR014729">
    <property type="entry name" value="Rossmann-like_a/b/a_fold"/>
</dbReference>
<dbReference type="NCBIfam" id="TIGR01510">
    <property type="entry name" value="coaD_prev_kdtB"/>
    <property type="match status" value="1"/>
</dbReference>
<accession>A0A3B0PTN5</accession>
<evidence type="ECO:0000256" key="4">
    <source>
        <dbReference type="ARBA" id="ARBA00022741"/>
    </source>
</evidence>
<evidence type="ECO:0000256" key="2">
    <source>
        <dbReference type="ARBA" id="ARBA00022679"/>
    </source>
</evidence>
<evidence type="ECO:0000256" key="3">
    <source>
        <dbReference type="ARBA" id="ARBA00022695"/>
    </source>
</evidence>
<evidence type="ECO:0000313" key="11">
    <source>
        <dbReference type="EMBL" id="SYV96814.1"/>
    </source>
</evidence>
<evidence type="ECO:0000313" key="12">
    <source>
        <dbReference type="Proteomes" id="UP000257559"/>
    </source>
</evidence>
<keyword evidence="12" id="KW-1185">Reference proteome</keyword>
<dbReference type="AlphaFoldDB" id="A0A3B0PTN5"/>
<evidence type="ECO:0000256" key="7">
    <source>
        <dbReference type="ARBA" id="ARBA00022993"/>
    </source>
</evidence>